<dbReference type="AlphaFoldDB" id="A0A9D4L2J6"/>
<dbReference type="GO" id="GO:0016614">
    <property type="term" value="F:oxidoreductase activity, acting on CH-OH group of donors"/>
    <property type="evidence" value="ECO:0007669"/>
    <property type="project" value="InterPro"/>
</dbReference>
<comment type="similarity">
    <text evidence="1">Belongs to the GMC oxidoreductase family.</text>
</comment>
<reference evidence="3" key="1">
    <citation type="journal article" date="2019" name="bioRxiv">
        <title>The Genome of the Zebra Mussel, Dreissena polymorpha: A Resource for Invasive Species Research.</title>
        <authorList>
            <person name="McCartney M.A."/>
            <person name="Auch B."/>
            <person name="Kono T."/>
            <person name="Mallez S."/>
            <person name="Zhang Y."/>
            <person name="Obille A."/>
            <person name="Becker A."/>
            <person name="Abrahante J.E."/>
            <person name="Garbe J."/>
            <person name="Badalamenti J.P."/>
            <person name="Herman A."/>
            <person name="Mangelson H."/>
            <person name="Liachko I."/>
            <person name="Sullivan S."/>
            <person name="Sone E.D."/>
            <person name="Koren S."/>
            <person name="Silverstein K.A.T."/>
            <person name="Beckman K.B."/>
            <person name="Gohl D.M."/>
        </authorList>
    </citation>
    <scope>NUCLEOTIDE SEQUENCE</scope>
    <source>
        <strain evidence="3">Duluth1</strain>
        <tissue evidence="3">Whole animal</tissue>
    </source>
</reference>
<accession>A0A9D4L2J6</accession>
<dbReference type="EMBL" id="JAIWYP010000003">
    <property type="protein sequence ID" value="KAH3850446.1"/>
    <property type="molecule type" value="Genomic_DNA"/>
</dbReference>
<dbReference type="PANTHER" id="PTHR11552:SF147">
    <property type="entry name" value="CHOLINE DEHYDROGENASE, MITOCHONDRIAL"/>
    <property type="match status" value="1"/>
</dbReference>
<dbReference type="Pfam" id="PF05199">
    <property type="entry name" value="GMC_oxred_C"/>
    <property type="match status" value="1"/>
</dbReference>
<dbReference type="Gene3D" id="3.50.50.60">
    <property type="entry name" value="FAD/NAD(P)-binding domain"/>
    <property type="match status" value="1"/>
</dbReference>
<dbReference type="Proteomes" id="UP000828390">
    <property type="component" value="Unassembled WGS sequence"/>
</dbReference>
<comment type="caution">
    <text evidence="3">The sequence shown here is derived from an EMBL/GenBank/DDBJ whole genome shotgun (WGS) entry which is preliminary data.</text>
</comment>
<reference evidence="3" key="2">
    <citation type="submission" date="2020-11" db="EMBL/GenBank/DDBJ databases">
        <authorList>
            <person name="McCartney M.A."/>
            <person name="Auch B."/>
            <person name="Kono T."/>
            <person name="Mallez S."/>
            <person name="Becker A."/>
            <person name="Gohl D.M."/>
            <person name="Silverstein K.A.T."/>
            <person name="Koren S."/>
            <person name="Bechman K.B."/>
            <person name="Herman A."/>
            <person name="Abrahante J.E."/>
            <person name="Garbe J."/>
        </authorList>
    </citation>
    <scope>NUCLEOTIDE SEQUENCE</scope>
    <source>
        <strain evidence="3">Duluth1</strain>
        <tissue evidence="3">Whole animal</tissue>
    </source>
</reference>
<evidence type="ECO:0000259" key="2">
    <source>
        <dbReference type="Pfam" id="PF05199"/>
    </source>
</evidence>
<evidence type="ECO:0000313" key="3">
    <source>
        <dbReference type="EMBL" id="KAH3850446.1"/>
    </source>
</evidence>
<evidence type="ECO:0000313" key="4">
    <source>
        <dbReference type="Proteomes" id="UP000828390"/>
    </source>
</evidence>
<dbReference type="GO" id="GO:0050660">
    <property type="term" value="F:flavin adenine dinucleotide binding"/>
    <property type="evidence" value="ECO:0007669"/>
    <property type="project" value="InterPro"/>
</dbReference>
<proteinExistence type="inferred from homology"/>
<dbReference type="InterPro" id="IPR012132">
    <property type="entry name" value="GMC_OxRdtase"/>
</dbReference>
<dbReference type="InterPro" id="IPR036188">
    <property type="entry name" value="FAD/NAD-bd_sf"/>
</dbReference>
<gene>
    <name evidence="3" type="ORF">DPMN_092857</name>
</gene>
<dbReference type="PANTHER" id="PTHR11552">
    <property type="entry name" value="GLUCOSE-METHANOL-CHOLINE GMC OXIDOREDUCTASE"/>
    <property type="match status" value="1"/>
</dbReference>
<name>A0A9D4L2J6_DREPO</name>
<organism evidence="3 4">
    <name type="scientific">Dreissena polymorpha</name>
    <name type="common">Zebra mussel</name>
    <name type="synonym">Mytilus polymorpha</name>
    <dbReference type="NCBI Taxonomy" id="45954"/>
    <lineage>
        <taxon>Eukaryota</taxon>
        <taxon>Metazoa</taxon>
        <taxon>Spiralia</taxon>
        <taxon>Lophotrochozoa</taxon>
        <taxon>Mollusca</taxon>
        <taxon>Bivalvia</taxon>
        <taxon>Autobranchia</taxon>
        <taxon>Heteroconchia</taxon>
        <taxon>Euheterodonta</taxon>
        <taxon>Imparidentia</taxon>
        <taxon>Neoheterodontei</taxon>
        <taxon>Myida</taxon>
        <taxon>Dreissenoidea</taxon>
        <taxon>Dreissenidae</taxon>
        <taxon>Dreissena</taxon>
    </lineage>
</organism>
<protein>
    <recommendedName>
        <fullName evidence="2">Glucose-methanol-choline oxidoreductase C-terminal domain-containing protein</fullName>
    </recommendedName>
</protein>
<feature type="domain" description="Glucose-methanol-choline oxidoreductase C-terminal" evidence="2">
    <location>
        <begin position="5"/>
        <end position="79"/>
    </location>
</feature>
<keyword evidence="4" id="KW-1185">Reference proteome</keyword>
<sequence>MGKSIEVLKRTNDLLDTKPFKEIGAAKEAMNIAAYKHTVFLSDKFHKCIIQQSAVTAYHPTSTCRMGPKSDQNSVVDHRTYGTWANRKTNL</sequence>
<evidence type="ECO:0000256" key="1">
    <source>
        <dbReference type="ARBA" id="ARBA00010790"/>
    </source>
</evidence>
<dbReference type="InterPro" id="IPR007867">
    <property type="entry name" value="GMC_OxRtase_C"/>
</dbReference>